<dbReference type="InterPro" id="IPR029044">
    <property type="entry name" value="Nucleotide-diphossugar_trans"/>
</dbReference>
<dbReference type="RefSeq" id="WP_089811077.1">
    <property type="nucleotide sequence ID" value="NZ_FOYT01000006.1"/>
</dbReference>
<feature type="transmembrane region" description="Helical" evidence="1">
    <location>
        <begin position="406"/>
        <end position="428"/>
    </location>
</feature>
<evidence type="ECO:0000313" key="3">
    <source>
        <dbReference type="EMBL" id="SFR74025.1"/>
    </source>
</evidence>
<evidence type="ECO:0000259" key="2">
    <source>
        <dbReference type="Pfam" id="PF00535"/>
    </source>
</evidence>
<dbReference type="SUPFAM" id="SSF53448">
    <property type="entry name" value="Nucleotide-diphospho-sugar transferases"/>
    <property type="match status" value="1"/>
</dbReference>
<protein>
    <submittedName>
        <fullName evidence="3">Glycosyl transferase family 2</fullName>
    </submittedName>
</protein>
<dbReference type="EMBL" id="FOYT01000006">
    <property type="protein sequence ID" value="SFR74025.1"/>
    <property type="molecule type" value="Genomic_DNA"/>
</dbReference>
<dbReference type="PANTHER" id="PTHR48090">
    <property type="entry name" value="UNDECAPRENYL-PHOSPHATE 4-DEOXY-4-FORMAMIDO-L-ARABINOSE TRANSFERASE-RELATED"/>
    <property type="match status" value="1"/>
</dbReference>
<evidence type="ECO:0000256" key="1">
    <source>
        <dbReference type="SAM" id="Phobius"/>
    </source>
</evidence>
<dbReference type="CDD" id="cd04179">
    <property type="entry name" value="DPM_DPG-synthase_like"/>
    <property type="match status" value="1"/>
</dbReference>
<sequence>MEPSTPVEVEILNCDKPAIGVVATEDSGDAIARIALRANRRGYSLLVAYQGESEPESVEIAREASAIVVSATDSDFVDDIGEYYLSETAQELGFPGVVLHENHDEYVDYDAIRQSERTATEGFYAIRSPTRSDRSQACEILAGIPAYNEGRKIHEVVTETRKYADATVVVDDGSADDTADLARRAGAVVVEHERNRGYGAALQTLFKEADRRNADHLVILDGDGQHDPSDIHKLVDRQRTTGAELVVGDRFGDGAESEVPLYRRFGLTVVNVLTNLSMGVVRSDAWVADTQNGFRAYDRQAIRTLATADSLGEHMNASTDILHHAHNHKYDIEEVGTTVRYDIENASTHNPVKHGAIIVSNLLRTVERKHPVLVLGMPGFLSTFVGLGIAYWTISSYIQTNEFSLGFAMVASFTTLVGVFACFSAIILHSLQTHYG</sequence>
<keyword evidence="1" id="KW-0812">Transmembrane</keyword>
<dbReference type="InterPro" id="IPR001173">
    <property type="entry name" value="Glyco_trans_2-like"/>
</dbReference>
<reference evidence="4" key="1">
    <citation type="submission" date="2016-10" db="EMBL/GenBank/DDBJ databases">
        <authorList>
            <person name="Varghese N."/>
            <person name="Submissions S."/>
        </authorList>
    </citation>
    <scope>NUCLEOTIDE SEQUENCE [LARGE SCALE GENOMIC DNA]</scope>
    <source>
        <strain evidence="4">CGMCC 1.7736</strain>
    </source>
</reference>
<keyword evidence="3" id="KW-0808">Transferase</keyword>
<evidence type="ECO:0000313" key="4">
    <source>
        <dbReference type="Proteomes" id="UP000198531"/>
    </source>
</evidence>
<feature type="domain" description="Glycosyltransferase 2-like" evidence="2">
    <location>
        <begin position="144"/>
        <end position="301"/>
    </location>
</feature>
<dbReference type="Pfam" id="PF00535">
    <property type="entry name" value="Glycos_transf_2"/>
    <property type="match status" value="1"/>
</dbReference>
<name>A0A1I6J4T3_9EURY</name>
<keyword evidence="1" id="KW-0472">Membrane</keyword>
<dbReference type="STRING" id="553469.SAMN04487947_4050"/>
<dbReference type="InterPro" id="IPR050256">
    <property type="entry name" value="Glycosyltransferase_2"/>
</dbReference>
<dbReference type="Proteomes" id="UP000198531">
    <property type="component" value="Unassembled WGS sequence"/>
</dbReference>
<proteinExistence type="predicted"/>
<keyword evidence="4" id="KW-1185">Reference proteome</keyword>
<gene>
    <name evidence="3" type="ORF">SAMN04487947_4050</name>
</gene>
<dbReference type="GO" id="GO:0016740">
    <property type="term" value="F:transferase activity"/>
    <property type="evidence" value="ECO:0007669"/>
    <property type="project" value="UniProtKB-KW"/>
</dbReference>
<keyword evidence="1" id="KW-1133">Transmembrane helix</keyword>
<organism evidence="3 4">
    <name type="scientific">Halogeometricum rufum</name>
    <dbReference type="NCBI Taxonomy" id="553469"/>
    <lineage>
        <taxon>Archaea</taxon>
        <taxon>Methanobacteriati</taxon>
        <taxon>Methanobacteriota</taxon>
        <taxon>Stenosarchaea group</taxon>
        <taxon>Halobacteria</taxon>
        <taxon>Halobacteriales</taxon>
        <taxon>Haloferacaceae</taxon>
        <taxon>Halogeometricum</taxon>
    </lineage>
</organism>
<dbReference type="Gene3D" id="3.90.550.10">
    <property type="entry name" value="Spore Coat Polysaccharide Biosynthesis Protein SpsA, Chain A"/>
    <property type="match status" value="1"/>
</dbReference>
<feature type="transmembrane region" description="Helical" evidence="1">
    <location>
        <begin position="372"/>
        <end position="394"/>
    </location>
</feature>
<dbReference type="AlphaFoldDB" id="A0A1I6J4T3"/>
<dbReference type="PANTHER" id="PTHR48090:SF7">
    <property type="entry name" value="RFBJ PROTEIN"/>
    <property type="match status" value="1"/>
</dbReference>
<accession>A0A1I6J4T3</accession>
<dbReference type="OrthoDB" id="303798at2157"/>